<gene>
    <name evidence="2" type="ORF">QBC37DRAFT_145131</name>
</gene>
<reference evidence="2" key="1">
    <citation type="journal article" date="2023" name="Mol. Phylogenet. Evol.">
        <title>Genome-scale phylogeny and comparative genomics of the fungal order Sordariales.</title>
        <authorList>
            <person name="Hensen N."/>
            <person name="Bonometti L."/>
            <person name="Westerberg I."/>
            <person name="Brannstrom I.O."/>
            <person name="Guillou S."/>
            <person name="Cros-Aarteil S."/>
            <person name="Calhoun S."/>
            <person name="Haridas S."/>
            <person name="Kuo A."/>
            <person name="Mondo S."/>
            <person name="Pangilinan J."/>
            <person name="Riley R."/>
            <person name="LaButti K."/>
            <person name="Andreopoulos B."/>
            <person name="Lipzen A."/>
            <person name="Chen C."/>
            <person name="Yan M."/>
            <person name="Daum C."/>
            <person name="Ng V."/>
            <person name="Clum A."/>
            <person name="Steindorff A."/>
            <person name="Ohm R.A."/>
            <person name="Martin F."/>
            <person name="Silar P."/>
            <person name="Natvig D.O."/>
            <person name="Lalanne C."/>
            <person name="Gautier V."/>
            <person name="Ament-Velasquez S.L."/>
            <person name="Kruys A."/>
            <person name="Hutchinson M.I."/>
            <person name="Powell A.J."/>
            <person name="Barry K."/>
            <person name="Miller A.N."/>
            <person name="Grigoriev I.V."/>
            <person name="Debuchy R."/>
            <person name="Gladieux P."/>
            <person name="Hiltunen Thoren M."/>
            <person name="Johannesson H."/>
        </authorList>
    </citation>
    <scope>NUCLEOTIDE SEQUENCE</scope>
    <source>
        <strain evidence="2">PSN293</strain>
    </source>
</reference>
<feature type="compositionally biased region" description="Polar residues" evidence="1">
    <location>
        <begin position="626"/>
        <end position="639"/>
    </location>
</feature>
<feature type="compositionally biased region" description="Polar residues" evidence="1">
    <location>
        <begin position="22"/>
        <end position="43"/>
    </location>
</feature>
<organism evidence="2 3">
    <name type="scientific">Rhypophila decipiens</name>
    <dbReference type="NCBI Taxonomy" id="261697"/>
    <lineage>
        <taxon>Eukaryota</taxon>
        <taxon>Fungi</taxon>
        <taxon>Dikarya</taxon>
        <taxon>Ascomycota</taxon>
        <taxon>Pezizomycotina</taxon>
        <taxon>Sordariomycetes</taxon>
        <taxon>Sordariomycetidae</taxon>
        <taxon>Sordariales</taxon>
        <taxon>Naviculisporaceae</taxon>
        <taxon>Rhypophila</taxon>
    </lineage>
</organism>
<feature type="compositionally biased region" description="Low complexity" evidence="1">
    <location>
        <begin position="602"/>
        <end position="612"/>
    </location>
</feature>
<feature type="compositionally biased region" description="Low complexity" evidence="1">
    <location>
        <begin position="738"/>
        <end position="750"/>
    </location>
</feature>
<feature type="compositionally biased region" description="Acidic residues" evidence="1">
    <location>
        <begin position="515"/>
        <end position="530"/>
    </location>
</feature>
<dbReference type="InterPro" id="IPR009072">
    <property type="entry name" value="Histone-fold"/>
</dbReference>
<feature type="compositionally biased region" description="Low complexity" evidence="1">
    <location>
        <begin position="7"/>
        <end position="21"/>
    </location>
</feature>
<evidence type="ECO:0000313" key="3">
    <source>
        <dbReference type="Proteomes" id="UP001301769"/>
    </source>
</evidence>
<protein>
    <submittedName>
        <fullName evidence="2">Uncharacterized protein</fullName>
    </submittedName>
</protein>
<feature type="compositionally biased region" description="Polar residues" evidence="1">
    <location>
        <begin position="917"/>
        <end position="937"/>
    </location>
</feature>
<dbReference type="EMBL" id="MU858089">
    <property type="protein sequence ID" value="KAK4214741.1"/>
    <property type="molecule type" value="Genomic_DNA"/>
</dbReference>
<feature type="region of interest" description="Disordered" evidence="1">
    <location>
        <begin position="1108"/>
        <end position="1139"/>
    </location>
</feature>
<feature type="region of interest" description="Disordered" evidence="1">
    <location>
        <begin position="449"/>
        <end position="839"/>
    </location>
</feature>
<feature type="region of interest" description="Disordered" evidence="1">
    <location>
        <begin position="1"/>
        <end position="47"/>
    </location>
</feature>
<feature type="compositionally biased region" description="Polar residues" evidence="1">
    <location>
        <begin position="763"/>
        <end position="781"/>
    </location>
</feature>
<feature type="compositionally biased region" description="Polar residues" evidence="1">
    <location>
        <begin position="455"/>
        <end position="464"/>
    </location>
</feature>
<feature type="compositionally biased region" description="Basic and acidic residues" evidence="1">
    <location>
        <begin position="890"/>
        <end position="903"/>
    </location>
</feature>
<proteinExistence type="predicted"/>
<evidence type="ECO:0000313" key="2">
    <source>
        <dbReference type="EMBL" id="KAK4214741.1"/>
    </source>
</evidence>
<keyword evidence="3" id="KW-1185">Reference proteome</keyword>
<feature type="compositionally biased region" description="Polar residues" evidence="1">
    <location>
        <begin position="701"/>
        <end position="721"/>
    </location>
</feature>
<feature type="region of interest" description="Disordered" evidence="1">
    <location>
        <begin position="868"/>
        <end position="945"/>
    </location>
</feature>
<feature type="region of interest" description="Disordered" evidence="1">
    <location>
        <begin position="957"/>
        <end position="1042"/>
    </location>
</feature>
<feature type="compositionally biased region" description="Polar residues" evidence="1">
    <location>
        <begin position="790"/>
        <end position="806"/>
    </location>
</feature>
<feature type="compositionally biased region" description="Gly residues" evidence="1">
    <location>
        <begin position="1367"/>
        <end position="1384"/>
    </location>
</feature>
<feature type="compositionally biased region" description="Basic and acidic residues" evidence="1">
    <location>
        <begin position="1010"/>
        <end position="1030"/>
    </location>
</feature>
<accession>A0AAN6YB53</accession>
<dbReference type="Proteomes" id="UP001301769">
    <property type="component" value="Unassembled WGS sequence"/>
</dbReference>
<reference evidence="2" key="2">
    <citation type="submission" date="2023-05" db="EMBL/GenBank/DDBJ databases">
        <authorList>
            <consortium name="Lawrence Berkeley National Laboratory"/>
            <person name="Steindorff A."/>
            <person name="Hensen N."/>
            <person name="Bonometti L."/>
            <person name="Westerberg I."/>
            <person name="Brannstrom I.O."/>
            <person name="Guillou S."/>
            <person name="Cros-Aarteil S."/>
            <person name="Calhoun S."/>
            <person name="Haridas S."/>
            <person name="Kuo A."/>
            <person name="Mondo S."/>
            <person name="Pangilinan J."/>
            <person name="Riley R."/>
            <person name="Labutti K."/>
            <person name="Andreopoulos B."/>
            <person name="Lipzen A."/>
            <person name="Chen C."/>
            <person name="Yanf M."/>
            <person name="Daum C."/>
            <person name="Ng V."/>
            <person name="Clum A."/>
            <person name="Ohm R."/>
            <person name="Martin F."/>
            <person name="Silar P."/>
            <person name="Natvig D."/>
            <person name="Lalanne C."/>
            <person name="Gautier V."/>
            <person name="Ament-Velasquez S.L."/>
            <person name="Kruys A."/>
            <person name="Hutchinson M.I."/>
            <person name="Powell A.J."/>
            <person name="Barry K."/>
            <person name="Miller A.N."/>
            <person name="Grigoriev I.V."/>
            <person name="Debuchy R."/>
            <person name="Gladieux P."/>
            <person name="Thoren M.H."/>
            <person name="Johannesson H."/>
        </authorList>
    </citation>
    <scope>NUCLEOTIDE SEQUENCE</scope>
    <source>
        <strain evidence="2">PSN293</strain>
    </source>
</reference>
<feature type="compositionally biased region" description="Low complexity" evidence="1">
    <location>
        <begin position="814"/>
        <end position="823"/>
    </location>
</feature>
<feature type="compositionally biased region" description="Polar residues" evidence="1">
    <location>
        <begin position="996"/>
        <end position="1005"/>
    </location>
</feature>
<sequence>MVSSIESPAVSRPSSGVVSPSHTRMPSRSRAQSISSDRPSTIAHSLMSPPLAVSPDAAFIASSAASQIVSNDHDSHADAWFDQHGIEPSGEPAMVSPAALQLVNNFLDQLLFNFLSIARSTSLSALRPAVTEVLKPKLAKDAINQADEELREYLGGDDEDTAQSQGARSPRDWDLELVWKRTRLRCMVYSSLGDMEEEDEDYHMEKEHLEPDVEDRLSEVVSPAVAIFLTSILEFMGEAALVVAGQAAFHRMRGKHEKELKEGARSPSDIADRIVVEELDVERVALDRTLGRLWRAWKKKIRSPVAPSFPGLDNNLSRSYSRESIRTAIAHLRSPSTTVEAAVPPTVPEPDAEAEMEAGTNDQDSKENAIDEEIEEYLVAAAIPLPLGPNDVEEIEVPGLASYDDEIEVAAEQQTLPSRPKSMMFMGTRIPYNPAMWLPQTQTQTPILSTRKRSNSLPNPTTIPFDSPAKRQRVEESEMEVAANDDAKGEETPRLEAPTDVAEKSKQTDRGSPNDDTEDQDEEDEVDFVIEEPLILTSSRVSISGRSSSPSTSDYGRPADIITNLPARPPSVHSARLIDVAGPRSPATISRGSPVDANEIARSNLSRSSSLRATPAMDERARRSPDITSAPRQSSSSLGRSVMVASDERDEHDVSPLTPVSASLPSIPEPTPEDDESEMQTQAPIFGSANRQGVSRPESPPKQTTKVTIISSSANSGTFLDTSDEPSPPRKRQVEGQTRSSPSRSSLTPLPAAPPTVPERSPSRQALANASSQAQPTTIGQVSVERTRTRSPSDSYVSRPQEQSSPAGIRQQHTSGSSSTTSSYKIKPVRTSEDGSFTRGDVARNFEQLIQSDQTIQYTLTPESMRDIDSQSISTRSIATGSPVVPVKVRRSEDARGNGERSRSSSLVKLNEVKRSGSISRTNGGSESRLSNRTNPPQARDARMPRESLADFAEFIRSTGPNGNVASPARSGPAPNVMRNTAGPVPVSKASIDSGRPSTTLSNPNRPRLQARDASTDHRDDNSDLIDFIRRGPPVVGGNHRIPRTVAPFRSTMDSDQMSGAVGGRAVDAVVDVRTSQASTNVTDYSSVQSSINSSSALLPAANRNKPLPMSNAPGGRYGGTDASTTFDDDMPIPKRKTRRVRDPYAIDISDEDEMDEEEYLAAITPGLRPKPQQSQEESLMDFLRNVPPPPPEPTPEVRQYTETKTQAHPKKKSSTQGLMARFSRSRGDKERTASRGSLSSLTSPKGLNSGANEQQFSQKKPAATLRTSNTGGSLSGGGSKGYIPIQVNMPPGIGDQYGIGVTTSIGTGGARPPVSMNNGMGISANGVPSSGGKRVPMKKFEPREAVSVSNRATSDLAEFFMNSAPPGGGMAGAGPAGSTGPGVGAAEDSRGGTWNRRRKASMA</sequence>
<feature type="compositionally biased region" description="Polar residues" evidence="1">
    <location>
        <begin position="870"/>
        <end position="880"/>
    </location>
</feature>
<evidence type="ECO:0000256" key="1">
    <source>
        <dbReference type="SAM" id="MobiDB-lite"/>
    </source>
</evidence>
<feature type="region of interest" description="Disordered" evidence="1">
    <location>
        <begin position="1183"/>
        <end position="1281"/>
    </location>
</feature>
<feature type="region of interest" description="Disordered" evidence="1">
    <location>
        <begin position="1360"/>
        <end position="1404"/>
    </location>
</feature>
<dbReference type="Gene3D" id="1.10.20.10">
    <property type="entry name" value="Histone, subunit A"/>
    <property type="match status" value="1"/>
</dbReference>
<name>A0AAN6YB53_9PEZI</name>
<feature type="compositionally biased region" description="Basic and acidic residues" evidence="1">
    <location>
        <begin position="501"/>
        <end position="513"/>
    </location>
</feature>
<feature type="compositionally biased region" description="Polar residues" evidence="1">
    <location>
        <begin position="679"/>
        <end position="693"/>
    </location>
</feature>
<feature type="region of interest" description="Disordered" evidence="1">
    <location>
        <begin position="336"/>
        <end position="364"/>
    </location>
</feature>
<feature type="compositionally biased region" description="Basic and acidic residues" evidence="1">
    <location>
        <begin position="485"/>
        <end position="494"/>
    </location>
</feature>
<comment type="caution">
    <text evidence="2">The sequence shown here is derived from an EMBL/GenBank/DDBJ whole genome shotgun (WGS) entry which is preliminary data.</text>
</comment>
<feature type="compositionally biased region" description="Polar residues" evidence="1">
    <location>
        <begin position="1235"/>
        <end position="1259"/>
    </location>
</feature>
<dbReference type="GO" id="GO:0046982">
    <property type="term" value="F:protein heterodimerization activity"/>
    <property type="evidence" value="ECO:0007669"/>
    <property type="project" value="InterPro"/>
</dbReference>
<feature type="compositionally biased region" description="Low complexity" evidence="1">
    <location>
        <begin position="538"/>
        <end position="553"/>
    </location>
</feature>